<keyword evidence="2" id="KW-0472">Membrane</keyword>
<protein>
    <recommendedName>
        <fullName evidence="7">von Willebrand factor type A domain-containing protein</fullName>
    </recommendedName>
</protein>
<feature type="transmembrane region" description="Helical" evidence="2">
    <location>
        <begin position="36"/>
        <end position="54"/>
    </location>
</feature>
<feature type="transmembrane region" description="Helical" evidence="2">
    <location>
        <begin position="6"/>
        <end position="24"/>
    </location>
</feature>
<evidence type="ECO:0000313" key="5">
    <source>
        <dbReference type="Proteomes" id="UP000184031"/>
    </source>
</evidence>
<feature type="transmembrane region" description="Helical" evidence="2">
    <location>
        <begin position="646"/>
        <end position="669"/>
    </location>
</feature>
<sequence length="676" mass="76260">MELRTVFLIVLAAIIALGIVFFQYYYRNPKKGPLKIILAALRFIALFCGLLLLINPKFVDNDYYLEKANLILLVDHSTSMNEATTERGLSEMVGMIKGNPQLEDRFSIQAFGFGSAVDQTDSIMFNQRNTDISKALTTANELFLNGTNAIVLITDGNQTLGRDYEHLNLGGNLSVNPIVVGDTTQHEDISVGLINTNTYAFLKNKFPVETTIRYQGSAAVSKTVTVSINGNRVHQQRVELDALKNSQTLNTLVEAQSVGIKTIKVEVDALENEKNTANNVKEAAIEVIDEKTNVVIVSDMLHPDIGALKKSIEANEQRSVSITKPTGTTQELEEADILILYQPNRNFRPVYAFLENSKTNYFTITGSKTDWNFLNGAQQSFLVDNSQSEEILPILNNAFGIFGLGDFNVDGFPPLVGNLGDIELRKSGETIMYQQIRGVDLDKPLFSILTEGKQREAVLFGENIWRWRAQTYRNDQDFQKFDDFMGTLMVYLTSNDQRSRLDVDHALVFENASMAKIRASYFDEGYQFDPNARISIQIEGTDSGFSRESPMLLKNTYYEVDLSDLASGEYRYTVTVEGENHKRSGFFRILDFDPEKQLTSADYKKLGRLAEKTNGKLYYTDNVEELMEDLTSSQQFLPVQKNRENIVSLIDFRILLGLMVLVLAAEWFIRKYNGLM</sequence>
<evidence type="ECO:0000313" key="6">
    <source>
        <dbReference type="Proteomes" id="UP000198940"/>
    </source>
</evidence>
<dbReference type="EMBL" id="FOKU01000008">
    <property type="protein sequence ID" value="SFC26865.1"/>
    <property type="molecule type" value="Genomic_DNA"/>
</dbReference>
<evidence type="ECO:0000313" key="3">
    <source>
        <dbReference type="EMBL" id="SFC26865.1"/>
    </source>
</evidence>
<proteinExistence type="predicted"/>
<keyword evidence="1" id="KW-0175">Coiled coil</keyword>
<dbReference type="SUPFAM" id="SSF53300">
    <property type="entry name" value="vWA-like"/>
    <property type="match status" value="1"/>
</dbReference>
<keyword evidence="6" id="KW-1185">Reference proteome</keyword>
<evidence type="ECO:0008006" key="7">
    <source>
        <dbReference type="Google" id="ProtNLM"/>
    </source>
</evidence>
<dbReference type="Gene3D" id="2.60.40.10">
    <property type="entry name" value="Immunoglobulins"/>
    <property type="match status" value="1"/>
</dbReference>
<dbReference type="RefSeq" id="WP_072881956.1">
    <property type="nucleotide sequence ID" value="NZ_FOKU01000008.1"/>
</dbReference>
<evidence type="ECO:0000313" key="4">
    <source>
        <dbReference type="EMBL" id="SHL36559.1"/>
    </source>
</evidence>
<dbReference type="AlphaFoldDB" id="A0A1M7A1S8"/>
<evidence type="ECO:0000256" key="2">
    <source>
        <dbReference type="SAM" id="Phobius"/>
    </source>
</evidence>
<dbReference type="InterPro" id="IPR036465">
    <property type="entry name" value="vWFA_dom_sf"/>
</dbReference>
<dbReference type="InterPro" id="IPR013783">
    <property type="entry name" value="Ig-like_fold"/>
</dbReference>
<dbReference type="EMBL" id="FRAT01000009">
    <property type="protein sequence ID" value="SHL36559.1"/>
    <property type="molecule type" value="Genomic_DNA"/>
</dbReference>
<keyword evidence="2" id="KW-0812">Transmembrane</keyword>
<comment type="caution">
    <text evidence="4">The sequence shown here is derived from an EMBL/GenBank/DDBJ whole genome shotgun (WGS) entry which is preliminary data.</text>
</comment>
<dbReference type="PANTHER" id="PTHR37947">
    <property type="entry name" value="BLL2462 PROTEIN"/>
    <property type="match status" value="1"/>
</dbReference>
<dbReference type="OrthoDB" id="9763076at2"/>
<dbReference type="Proteomes" id="UP000198940">
    <property type="component" value="Unassembled WGS sequence"/>
</dbReference>
<name>A0A1M7A1S8_9FLAO</name>
<reference evidence="4 5" key="1">
    <citation type="submission" date="2016-11" db="EMBL/GenBank/DDBJ databases">
        <authorList>
            <person name="Varghese N."/>
            <person name="Submissions S."/>
        </authorList>
    </citation>
    <scope>NUCLEOTIDE SEQUENCE [LARGE SCALE GENOMIC DNA]</scope>
    <source>
        <strain evidence="4 5">CGMCC 1.12174</strain>
        <strain evidence="3 6">DSM 26351</strain>
    </source>
</reference>
<keyword evidence="2" id="KW-1133">Transmembrane helix</keyword>
<evidence type="ECO:0000256" key="1">
    <source>
        <dbReference type="SAM" id="Coils"/>
    </source>
</evidence>
<feature type="coiled-coil region" evidence="1">
    <location>
        <begin position="260"/>
        <end position="290"/>
    </location>
</feature>
<dbReference type="STRING" id="1055723.SAMN05216293_3319"/>
<accession>A0A1M7A1S8</accession>
<organism evidence="4 5">
    <name type="scientific">Flagellimonas taeanensis</name>
    <dbReference type="NCBI Taxonomy" id="1005926"/>
    <lineage>
        <taxon>Bacteria</taxon>
        <taxon>Pseudomonadati</taxon>
        <taxon>Bacteroidota</taxon>
        <taxon>Flavobacteriia</taxon>
        <taxon>Flavobacteriales</taxon>
        <taxon>Flavobacteriaceae</taxon>
        <taxon>Flagellimonas</taxon>
    </lineage>
</organism>
<dbReference type="Proteomes" id="UP000184031">
    <property type="component" value="Unassembled WGS sequence"/>
</dbReference>
<gene>
    <name evidence="3" type="ORF">SAMN04487891_10850</name>
    <name evidence="4" type="ORF">SAMN05216293_3319</name>
</gene>
<dbReference type="PANTHER" id="PTHR37947:SF1">
    <property type="entry name" value="BLL2462 PROTEIN"/>
    <property type="match status" value="1"/>
</dbReference>